<evidence type="ECO:0000256" key="9">
    <source>
        <dbReference type="ARBA" id="ARBA00046722"/>
    </source>
</evidence>
<sequence length="201" mass="22645">MKKYITKRHFSLALISLLGGCLVFSLVWLGLKNHSVVRHDENAQANNKVRYVLVNQDNGAKFNGKEYNLGGDFLKLVSRDKEHDWQTAPFDMAETGMNDGTYDVEVVIPENFSARILALQSTDPKQAGISYRVRKGQNEITNQVVGRNVDSLINYFNNRVVRMYFSSLVGNLRSAQVAMERGANQQKNQVSDLSSQVQAPF</sequence>
<dbReference type="AlphaFoldDB" id="A0AAD0L2M2"/>
<keyword evidence="5 10" id="KW-0812">Transmembrane</keyword>
<evidence type="ECO:0000256" key="8">
    <source>
        <dbReference type="ARBA" id="ARBA00023136"/>
    </source>
</evidence>
<dbReference type="PANTHER" id="PTHR43077:SF10">
    <property type="entry name" value="TRANSPORT PERMEASE PROTEIN"/>
    <property type="match status" value="1"/>
</dbReference>
<evidence type="ECO:0000256" key="1">
    <source>
        <dbReference type="ARBA" id="ARBA00004651"/>
    </source>
</evidence>
<dbReference type="NCBIfam" id="TIGR03929">
    <property type="entry name" value="T7_esaA_Nterm"/>
    <property type="match status" value="1"/>
</dbReference>
<dbReference type="Proteomes" id="UP000250153">
    <property type="component" value="Chromosome"/>
</dbReference>
<dbReference type="InterPro" id="IPR051328">
    <property type="entry name" value="T7SS_ABC-Transporter"/>
</dbReference>
<dbReference type="KEGG" id="lmur:CPS94_05360"/>
<dbReference type="GeneID" id="48466560"/>
<keyword evidence="7" id="KW-0843">Virulence</keyword>
<gene>
    <name evidence="11" type="primary">esaA</name>
    <name evidence="11" type="ORF">CPS94_05360</name>
</gene>
<evidence type="ECO:0000256" key="10">
    <source>
        <dbReference type="SAM" id="Phobius"/>
    </source>
</evidence>
<dbReference type="GO" id="GO:0005886">
    <property type="term" value="C:plasma membrane"/>
    <property type="evidence" value="ECO:0007669"/>
    <property type="project" value="UniProtKB-SubCell"/>
</dbReference>
<comment type="subunit">
    <text evidence="9">Homodimer. Interacts with EssB.</text>
</comment>
<reference evidence="11 12" key="1">
    <citation type="submission" date="2017-09" db="EMBL/GenBank/DDBJ databases">
        <title>Predominant Lactobacillus spp. isolated from feces of mice subjected to short-term calorie restriction.</title>
        <authorList>
            <person name="Zhang C."/>
            <person name="Zhao L."/>
            <person name="Pan F."/>
        </authorList>
    </citation>
    <scope>NUCLEOTIDE SEQUENCE [LARGE SCALE GENOMIC DNA]</scope>
    <source>
        <strain evidence="11 12">CR147</strain>
    </source>
</reference>
<evidence type="ECO:0000256" key="5">
    <source>
        <dbReference type="ARBA" id="ARBA00022692"/>
    </source>
</evidence>
<evidence type="ECO:0000313" key="11">
    <source>
        <dbReference type="EMBL" id="AWZ38415.1"/>
    </source>
</evidence>
<evidence type="ECO:0000256" key="7">
    <source>
        <dbReference type="ARBA" id="ARBA00023026"/>
    </source>
</evidence>
<comment type="similarity">
    <text evidence="2">Belongs to the EsaA family.</text>
</comment>
<dbReference type="InterPro" id="IPR023838">
    <property type="entry name" value="T7SS_EsaA"/>
</dbReference>
<evidence type="ECO:0000256" key="3">
    <source>
        <dbReference type="ARBA" id="ARBA00020819"/>
    </source>
</evidence>
<dbReference type="PANTHER" id="PTHR43077">
    <property type="entry name" value="TRANSPORT PERMEASE YVFS-RELATED"/>
    <property type="match status" value="1"/>
</dbReference>
<name>A0AAD0L2M2_9LACO</name>
<protein>
    <recommendedName>
        <fullName evidence="3">Type VII secretion system accessory factor EsaA</fullName>
    </recommendedName>
</protein>
<dbReference type="Gene3D" id="3.40.1710.10">
    <property type="entry name" value="abc type-2 transporter like domain"/>
    <property type="match status" value="1"/>
</dbReference>
<evidence type="ECO:0000256" key="2">
    <source>
        <dbReference type="ARBA" id="ARBA00008338"/>
    </source>
</evidence>
<keyword evidence="4" id="KW-1003">Cell membrane</keyword>
<dbReference type="EMBL" id="CP023565">
    <property type="protein sequence ID" value="AWZ38415.1"/>
    <property type="molecule type" value="Genomic_DNA"/>
</dbReference>
<evidence type="ECO:0000256" key="6">
    <source>
        <dbReference type="ARBA" id="ARBA00022989"/>
    </source>
</evidence>
<keyword evidence="8 10" id="KW-0472">Membrane</keyword>
<evidence type="ECO:0000256" key="4">
    <source>
        <dbReference type="ARBA" id="ARBA00022475"/>
    </source>
</evidence>
<keyword evidence="6 10" id="KW-1133">Transmembrane helix</keyword>
<accession>A0AAD0L2M2</accession>
<dbReference type="PROSITE" id="PS51257">
    <property type="entry name" value="PROKAR_LIPOPROTEIN"/>
    <property type="match status" value="1"/>
</dbReference>
<proteinExistence type="inferred from homology"/>
<comment type="subcellular location">
    <subcellularLocation>
        <location evidence="1">Cell membrane</location>
        <topology evidence="1">Multi-pass membrane protein</topology>
    </subcellularLocation>
</comment>
<dbReference type="RefSeq" id="WP_112286398.1">
    <property type="nucleotide sequence ID" value="NZ_CP023565.1"/>
</dbReference>
<feature type="transmembrane region" description="Helical" evidence="10">
    <location>
        <begin position="12"/>
        <end position="31"/>
    </location>
</feature>
<evidence type="ECO:0000313" key="12">
    <source>
        <dbReference type="Proteomes" id="UP000250153"/>
    </source>
</evidence>
<organism evidence="11 12">
    <name type="scientific">Ligilactobacillus murinus</name>
    <dbReference type="NCBI Taxonomy" id="1622"/>
    <lineage>
        <taxon>Bacteria</taxon>
        <taxon>Bacillati</taxon>
        <taxon>Bacillota</taxon>
        <taxon>Bacilli</taxon>
        <taxon>Lactobacillales</taxon>
        <taxon>Lactobacillaceae</taxon>
        <taxon>Ligilactobacillus</taxon>
    </lineage>
</organism>